<sequence>MRHSLMSLSGNINISYNGDILVGELQYRLLNLLLSDNLLETVALELRISYPKAVDMIKEMNRIAPEKLVESRRSRVGTEFFISEYGMKLMNAFAQKEFELYIFLQKSNTQLSMAFEEHAESKNTYDIAM</sequence>
<evidence type="ECO:0000313" key="2">
    <source>
        <dbReference type="Proteomes" id="UP000032900"/>
    </source>
</evidence>
<organism evidence="1 2">
    <name type="scientific">Geofilum rubicundum JCM 15548</name>
    <dbReference type="NCBI Taxonomy" id="1236989"/>
    <lineage>
        <taxon>Bacteria</taxon>
        <taxon>Pseudomonadati</taxon>
        <taxon>Bacteroidota</taxon>
        <taxon>Bacteroidia</taxon>
        <taxon>Marinilabiliales</taxon>
        <taxon>Marinilabiliaceae</taxon>
        <taxon>Geofilum</taxon>
    </lineage>
</organism>
<comment type="caution">
    <text evidence="1">The sequence shown here is derived from an EMBL/GenBank/DDBJ whole genome shotgun (WGS) entry which is preliminary data.</text>
</comment>
<protein>
    <submittedName>
        <fullName evidence="1">Uncharacterized protein</fullName>
    </submittedName>
</protein>
<dbReference type="EMBL" id="BAZW01000003">
    <property type="protein sequence ID" value="GAO28566.1"/>
    <property type="molecule type" value="Genomic_DNA"/>
</dbReference>
<dbReference type="AlphaFoldDB" id="A0A0E9LTV8"/>
<accession>A0A0E9LTV8</accession>
<dbReference type="STRING" id="1236989.JCM15548_1676"/>
<reference evidence="1 2" key="1">
    <citation type="journal article" date="2015" name="Microbes Environ.">
        <title>Distribution and evolution of nitrogen fixation genes in the phylum bacteroidetes.</title>
        <authorList>
            <person name="Inoue J."/>
            <person name="Oshima K."/>
            <person name="Suda W."/>
            <person name="Sakamoto M."/>
            <person name="Iino T."/>
            <person name="Noda S."/>
            <person name="Hongoh Y."/>
            <person name="Hattori M."/>
            <person name="Ohkuma M."/>
        </authorList>
    </citation>
    <scope>NUCLEOTIDE SEQUENCE [LARGE SCALE GENOMIC DNA]</scope>
    <source>
        <strain evidence="1">JCM 15548</strain>
    </source>
</reference>
<gene>
    <name evidence="1" type="ORF">JCM15548_1676</name>
</gene>
<dbReference type="InterPro" id="IPR036390">
    <property type="entry name" value="WH_DNA-bd_sf"/>
</dbReference>
<dbReference type="SUPFAM" id="SSF46785">
    <property type="entry name" value="Winged helix' DNA-binding domain"/>
    <property type="match status" value="1"/>
</dbReference>
<dbReference type="InterPro" id="IPR036388">
    <property type="entry name" value="WH-like_DNA-bd_sf"/>
</dbReference>
<keyword evidence="2" id="KW-1185">Reference proteome</keyword>
<name>A0A0E9LTV8_9BACT</name>
<dbReference type="RefSeq" id="WP_062122356.1">
    <property type="nucleotide sequence ID" value="NZ_BAZW01000003.1"/>
</dbReference>
<dbReference type="Gene3D" id="1.10.10.10">
    <property type="entry name" value="Winged helix-like DNA-binding domain superfamily/Winged helix DNA-binding domain"/>
    <property type="match status" value="1"/>
</dbReference>
<dbReference type="OrthoDB" id="9805928at2"/>
<dbReference type="Proteomes" id="UP000032900">
    <property type="component" value="Unassembled WGS sequence"/>
</dbReference>
<proteinExistence type="predicted"/>
<evidence type="ECO:0000313" key="1">
    <source>
        <dbReference type="EMBL" id="GAO28566.1"/>
    </source>
</evidence>